<dbReference type="PROSITE" id="PS52019">
    <property type="entry name" value="PKS_MFAS_DH"/>
    <property type="match status" value="1"/>
</dbReference>
<dbReference type="PROSITE" id="PS52004">
    <property type="entry name" value="KS3_2"/>
    <property type="match status" value="1"/>
</dbReference>
<keyword evidence="6" id="KW-0663">Pyridoxal phosphate</keyword>
<dbReference type="Gene3D" id="3.30.70.3290">
    <property type="match status" value="1"/>
</dbReference>
<comment type="catalytic activity">
    <reaction evidence="33">
        <text>(2E)-octenoyl-[ACP] + NADPH + H(+) = octanoyl-[ACP] + NADP(+)</text>
        <dbReference type="Rhea" id="RHEA:41848"/>
        <dbReference type="Rhea" id="RHEA-COMP:9635"/>
        <dbReference type="Rhea" id="RHEA-COMP:9636"/>
        <dbReference type="ChEBI" id="CHEBI:15378"/>
        <dbReference type="ChEBI" id="CHEBI:57783"/>
        <dbReference type="ChEBI" id="CHEBI:58349"/>
        <dbReference type="ChEBI" id="CHEBI:78462"/>
        <dbReference type="ChEBI" id="CHEBI:78463"/>
    </reaction>
    <physiologicalReaction direction="left-to-right" evidence="33">
        <dbReference type="Rhea" id="RHEA:41849"/>
    </physiologicalReaction>
</comment>
<comment type="catalytic activity">
    <reaction evidence="44">
        <text>3-oxohexadecanoyl-[ACP] + NADPH + H(+) = (3R)-hydroxyhexadecanoyl-[ACP] + NADP(+)</text>
        <dbReference type="Rhea" id="RHEA:41904"/>
        <dbReference type="Rhea" id="RHEA-COMP:9649"/>
        <dbReference type="Rhea" id="RHEA-COMP:9650"/>
        <dbReference type="ChEBI" id="CHEBI:15378"/>
        <dbReference type="ChEBI" id="CHEBI:57783"/>
        <dbReference type="ChEBI" id="CHEBI:58349"/>
        <dbReference type="ChEBI" id="CHEBI:78478"/>
        <dbReference type="ChEBI" id="CHEBI:78480"/>
    </reaction>
    <physiologicalReaction direction="left-to-right" evidence="44">
        <dbReference type="Rhea" id="RHEA:41905"/>
    </physiologicalReaction>
</comment>
<dbReference type="PANTHER" id="PTHR43775:SF23">
    <property type="entry name" value="FATTY ACID SYNTHASE 3"/>
    <property type="match status" value="1"/>
</dbReference>
<evidence type="ECO:0000256" key="19">
    <source>
        <dbReference type="ARBA" id="ARBA00047300"/>
    </source>
</evidence>
<dbReference type="Pfam" id="PF08659">
    <property type="entry name" value="KR"/>
    <property type="match status" value="1"/>
</dbReference>
<dbReference type="InterPro" id="IPR001227">
    <property type="entry name" value="Ac_transferase_dom_sf"/>
</dbReference>
<dbReference type="PANTHER" id="PTHR43775">
    <property type="entry name" value="FATTY ACID SYNTHASE"/>
    <property type="match status" value="1"/>
</dbReference>
<evidence type="ECO:0000256" key="20">
    <source>
        <dbReference type="ARBA" id="ARBA00047394"/>
    </source>
</evidence>
<comment type="catalytic activity">
    <reaction evidence="43">
        <text>3-oxododecanoyl-[ACP] + NADPH + H(+) = (3R)-hydroxydodecanoyl-[ACP] + NADP(+)</text>
        <dbReference type="Rhea" id="RHEA:41872"/>
        <dbReference type="Rhea" id="RHEA-COMP:9641"/>
        <dbReference type="Rhea" id="RHEA-COMP:9642"/>
        <dbReference type="ChEBI" id="CHEBI:15378"/>
        <dbReference type="ChEBI" id="CHEBI:57783"/>
        <dbReference type="ChEBI" id="CHEBI:58349"/>
        <dbReference type="ChEBI" id="CHEBI:78469"/>
        <dbReference type="ChEBI" id="CHEBI:78470"/>
    </reaction>
    <physiologicalReaction direction="left-to-right" evidence="43">
        <dbReference type="Rhea" id="RHEA:41873"/>
    </physiologicalReaction>
</comment>
<dbReference type="InterPro" id="IPR016035">
    <property type="entry name" value="Acyl_Trfase/lysoPLipase"/>
</dbReference>
<evidence type="ECO:0000256" key="14">
    <source>
        <dbReference type="ARBA" id="ARBA00023398"/>
    </source>
</evidence>
<evidence type="ECO:0000313" key="54">
    <source>
        <dbReference type="Proteomes" id="UP001153620"/>
    </source>
</evidence>
<evidence type="ECO:0000256" key="39">
    <source>
        <dbReference type="ARBA" id="ARBA00048935"/>
    </source>
</evidence>
<comment type="catalytic activity">
    <reaction evidence="13">
        <text>a (3R)-hydroxyacyl-[ACP] = a (2E)-enoyl-[ACP] + H2O</text>
        <dbReference type="Rhea" id="RHEA:13097"/>
        <dbReference type="Rhea" id="RHEA-COMP:9925"/>
        <dbReference type="Rhea" id="RHEA-COMP:9945"/>
        <dbReference type="ChEBI" id="CHEBI:15377"/>
        <dbReference type="ChEBI" id="CHEBI:78784"/>
        <dbReference type="ChEBI" id="CHEBI:78827"/>
        <dbReference type="EC" id="4.2.1.59"/>
    </reaction>
    <physiologicalReaction direction="left-to-right" evidence="13">
        <dbReference type="Rhea" id="RHEA:13098"/>
    </physiologicalReaction>
</comment>
<dbReference type="Proteomes" id="UP001153620">
    <property type="component" value="Chromosome 3"/>
</dbReference>
<protein>
    <submittedName>
        <fullName evidence="53">Uncharacterized protein</fullName>
    </submittedName>
</protein>
<comment type="catalytic activity">
    <reaction evidence="23">
        <text>tetradecanoyl-[ACP] + malonyl-[ACP] + H(+) = 3-oxohexadecanoyl-[ACP] + holo-[ACP] + CO2</text>
        <dbReference type="Rhea" id="RHEA:41900"/>
        <dbReference type="Rhea" id="RHEA-COMP:9623"/>
        <dbReference type="Rhea" id="RHEA-COMP:9648"/>
        <dbReference type="Rhea" id="RHEA-COMP:9649"/>
        <dbReference type="Rhea" id="RHEA-COMP:9685"/>
        <dbReference type="ChEBI" id="CHEBI:15378"/>
        <dbReference type="ChEBI" id="CHEBI:16526"/>
        <dbReference type="ChEBI" id="CHEBI:64479"/>
        <dbReference type="ChEBI" id="CHEBI:78449"/>
        <dbReference type="ChEBI" id="CHEBI:78477"/>
        <dbReference type="ChEBI" id="CHEBI:78478"/>
    </reaction>
    <physiologicalReaction direction="left-to-right" evidence="23">
        <dbReference type="Rhea" id="RHEA:41901"/>
    </physiologicalReaction>
</comment>
<dbReference type="Gene3D" id="1.10.1200.10">
    <property type="entry name" value="ACP-like"/>
    <property type="match status" value="1"/>
</dbReference>
<comment type="catalytic activity">
    <reaction evidence="48">
        <text>octanoyl-[ACP] + malonyl-[ACP] + H(+) = 3-oxodecanoyl-[ACP] + holo-[ACP] + CO2</text>
        <dbReference type="Rhea" id="RHEA:41852"/>
        <dbReference type="Rhea" id="RHEA-COMP:9623"/>
        <dbReference type="Rhea" id="RHEA-COMP:9636"/>
        <dbReference type="Rhea" id="RHEA-COMP:9637"/>
        <dbReference type="Rhea" id="RHEA-COMP:9685"/>
        <dbReference type="ChEBI" id="CHEBI:15378"/>
        <dbReference type="ChEBI" id="CHEBI:16526"/>
        <dbReference type="ChEBI" id="CHEBI:64479"/>
        <dbReference type="ChEBI" id="CHEBI:78449"/>
        <dbReference type="ChEBI" id="CHEBI:78463"/>
        <dbReference type="ChEBI" id="CHEBI:78464"/>
    </reaction>
    <physiologicalReaction direction="left-to-right" evidence="48">
        <dbReference type="Rhea" id="RHEA:41853"/>
    </physiologicalReaction>
</comment>
<evidence type="ECO:0000256" key="16">
    <source>
        <dbReference type="ARBA" id="ARBA00023401"/>
    </source>
</evidence>
<evidence type="ECO:0000256" key="23">
    <source>
        <dbReference type="ARBA" id="ARBA00047451"/>
    </source>
</evidence>
<keyword evidence="4" id="KW-0808">Transferase</keyword>
<comment type="catalytic activity">
    <reaction evidence="47">
        <text>(2E)-decenoyl-[ACP] + NADPH + H(+) = decanoyl-[ACP] + NADP(+)</text>
        <dbReference type="Rhea" id="RHEA:41864"/>
        <dbReference type="Rhea" id="RHEA-COMP:9639"/>
        <dbReference type="Rhea" id="RHEA-COMP:9640"/>
        <dbReference type="ChEBI" id="CHEBI:15378"/>
        <dbReference type="ChEBI" id="CHEBI:57783"/>
        <dbReference type="ChEBI" id="CHEBI:58349"/>
        <dbReference type="ChEBI" id="CHEBI:78467"/>
        <dbReference type="ChEBI" id="CHEBI:78468"/>
    </reaction>
    <physiologicalReaction direction="left-to-right" evidence="47">
        <dbReference type="Rhea" id="RHEA:41865"/>
    </physiologicalReaction>
</comment>
<evidence type="ECO:0000256" key="18">
    <source>
        <dbReference type="ARBA" id="ARBA00023442"/>
    </source>
</evidence>
<dbReference type="GO" id="GO:0006633">
    <property type="term" value="P:fatty acid biosynthetic process"/>
    <property type="evidence" value="ECO:0007669"/>
    <property type="project" value="InterPro"/>
</dbReference>
<dbReference type="InterPro" id="IPR016036">
    <property type="entry name" value="Malonyl_transacylase_ACP-bd"/>
</dbReference>
<sequence length="2351" mass="261890">MSNYQRRQITRVNVSDPGDEIVISGISGRFPKSRTVEELSHNLYNKIDMVDANEMRYKHINDELPTRYGLTVDLDKFDAPFFSINQRAAQNMDPQQRILQEHAFEAVMDSGMCPKQLRGSKTGVFVGCCVAECDEYLLFSGGPKDGSGMLGSSRCMLANRISFSMDLKGPSFELDSACSSSGYAFDVAFNAIRIGECDAAIVGGTNIIIHESSSLQFARLGVLASDGVCRSFDEDAHGYVRAEAINTLFLQKRRDAKRVYATVVYSKTNVDGFKNEGLTFPSSDLQVKLFQEVYSDIGIDPKTVDYVEAHSTATKVGDPEECNSIDQIFCAGREEPLRVGSIKSNMGHTEAAASSCGLIKSVLIFENGKIPPNINFSKVRQDIPSLVAGRIRPVTEPEDFDGSLIAVNSFGFGGANSHILVRRNPKEKINQGLPTDNLPRLLVWSGRTEEAVNAIFDSVTKQPLDAEYVALLQNTQMSTISSNTYRGYAIYTQEQDAPNATCVERHIENYGEARRPTVWLYSGMGSQWAGMGADLMKIPIFEASIRKCHDILAKKGVDLINIVTSTDPATFNNIMHSFIGISAIQIGLTNILKAVGLEPDYIIGHSFGELGCAYADDCLTDEEMILASYSRGLTSAQNNTIFGSMAAVGVGYKELKSIIDEGIEIACHNSSDSCTISGPAEIVTQFVEKLKKQNIFAKEVQCSNIAYHSSYIADFGPELINSLKPLIQIPKQRSPKWISTSVPKNEWDSIESRYSSAQYHTNNLLNPVLFEEGCESLPKNALTIEIAPHGLLQAIMKRTLPDGMHFSLTKRQNSQSSMLLYNALGKLFENGVDLDLSKLYPAIEFPVSRGTPMIAPSIKWDHKNSYYIPSWKDKQHNQHIVNINLSDPEFEFISGHEIDGRILFPATGYLYLAWKLMAAQNFENFNKFDVEFEDVKFIRACHIQKDQEHNLTVILQRGTGQFEVSEGTSTLVTGIVRPCSDYELTDIEEEESDISELESADFYKELRLRGYHYKNLFRSVVSAKMDSSSGKLKWSSNWVAFLDCLLQLQIITKDTRSLALPIGIKKIVIKRNEHEKLMAELGDNPIFEAKYNADLNLLRCGGVEIRGLMAQTVNRRPPKGIPVLESHRFVPHFPTPIMSKIDIGRFCVQLALENDQVGKVSCVEFGTNDDKEPLCEYLGLALSDLPLVTSELTYLTSKDIEVPQATVSNSELSAFSNQTFVIKSRCIFDADFLENVKKYISDCSYIISRESKDYEIIQDYEGPEGYKIAAVIPSDSETLVMMQYRKVPFPTPTSIIKITNTDQNYSWLDILKKKAKTEPTLLYAERESHSGILGLVNCIRKEPNGSNLRCVFIDDESAPQFNIGNPFYKSQLDKDFAINVYRNGQWGSFKHFLVKPIYDKNSYKDSCYANGLVRGDLSSIKWLQSPITESSDNLVNVQYAALNFRDVMLATGKLSAETMGDNRMDLMCLMGIEFAGVTKDGRRLMGMKSAGALATHVEADETLSWEVPDTWSLEEAVTVPCVYATVYAAFFITTKIQKGKSILIHAGSGGVGLAAIRVAFAYGLEVFTTVSTEEKRNYILDEFPQLKRENIGNSRSTSFEDMIMRRTRGKGVDFVLNSLAEEKLAASVRCLGKGGKFLEIGKFDMANDNKLSLGDFLRELTFHAVLVDNMFKAPTEEKLILKKLLDDDMKRRIIKPLKTNVFNADEIENAFRFLASGKHIGKVVLKIRENESDSATLPISVLPRVHCNPNYSYIICGGLGGFGLELADWLILRGCRKLVLSTSRGITKQYQAYRIKFFESYGVTVRVNKADIGTRQGCDQLISDALDLGSVGGIFNLAVQLRDSILENQTVTTFDECMAPKADATKHLDEISRVKCPFLQYFVIFSSVSCGRGNAGQSNYGMANSVMERIMEERHNLHLPAKAIQWGAVGEVGIVADMQEDKIDIEIGGTLLQRISSCLEELDTLITVDSPIVASMVVAEKRYKGSGKSGVLEMLMNIMSIKDIKSLSLETKLSELGMDSLMTVEIVQTLEREFNIMVTPQQLRSMTLVQLKALESSGVNETSGKKQLNIEFLIKNLGDESTSHLTILKLNDVAEDSGTKALVFPGIEGVGGQMFYDLAKQLKCPTYLIQCTNIWNISELNEMCSALIKDIEKLYANDSKFLFIGYSYGSILTLKLAKMLENLGKTGKVILIDGSPSSSKKIVNEILPESDNVDQVIQRVVMDIGLKYAFPNDTSDRKRAVLAAPSWAEKMKNFEELYHDFDVYSKEYLFKITTLIKNRVTAGYHLSLDYVSVIESPIKLIKPTEATIINEDNDMGLKAYSNSEIEVTTLEGNHTTVLENQEIFNIINSTY</sequence>
<dbReference type="SUPFAM" id="SSF53901">
    <property type="entry name" value="Thiolase-like"/>
    <property type="match status" value="1"/>
</dbReference>
<evidence type="ECO:0000256" key="34">
    <source>
        <dbReference type="ARBA" id="ARBA00048506"/>
    </source>
</evidence>
<evidence type="ECO:0000256" key="2">
    <source>
        <dbReference type="ARBA" id="ARBA00022450"/>
    </source>
</evidence>
<dbReference type="SMART" id="SM00822">
    <property type="entry name" value="PKS_KR"/>
    <property type="match status" value="1"/>
</dbReference>
<dbReference type="PROSITE" id="PS00012">
    <property type="entry name" value="PHOSPHOPANTETHEINE"/>
    <property type="match status" value="1"/>
</dbReference>
<evidence type="ECO:0000256" key="37">
    <source>
        <dbReference type="ARBA" id="ARBA00048691"/>
    </source>
</evidence>
<keyword evidence="2" id="KW-0596">Phosphopantetheine</keyword>
<dbReference type="InterPro" id="IPR029058">
    <property type="entry name" value="AB_hydrolase_fold"/>
</dbReference>
<dbReference type="SUPFAM" id="SSF50129">
    <property type="entry name" value="GroES-like"/>
    <property type="match status" value="1"/>
</dbReference>
<evidence type="ECO:0000259" key="50">
    <source>
        <dbReference type="PROSITE" id="PS50075"/>
    </source>
</evidence>
<evidence type="ECO:0000256" key="36">
    <source>
        <dbReference type="ARBA" id="ARBA00048650"/>
    </source>
</evidence>
<evidence type="ECO:0000256" key="42">
    <source>
        <dbReference type="ARBA" id="ARBA00049171"/>
    </source>
</evidence>
<comment type="function">
    <text evidence="18">Fatty acid synthetase is a multifunctional enzyme that catalyzes the de novo biosynthesis of long-chain saturated fatty acids starting from acetyl-CoA and malonyl-CoA in the presence of NADPH. This multifunctional protein contains 7 catalytic activities and a site for the binding of the prosthetic group 4'-phosphopantetheine of the acyl carrier protein ([ACP]) domain.</text>
</comment>
<evidence type="ECO:0000256" key="31">
    <source>
        <dbReference type="ARBA" id="ARBA00048281"/>
    </source>
</evidence>
<comment type="catalytic activity">
    <reaction evidence="30">
        <text>hexadecanoyl-[ACP] + malonyl-[ACP] + H(+) = 3-oxooctadecanoyl-[ACP] + holo-[ACP] + CO2</text>
        <dbReference type="Rhea" id="RHEA:41916"/>
        <dbReference type="Rhea" id="RHEA-COMP:9623"/>
        <dbReference type="Rhea" id="RHEA-COMP:9652"/>
        <dbReference type="Rhea" id="RHEA-COMP:9653"/>
        <dbReference type="Rhea" id="RHEA-COMP:9685"/>
        <dbReference type="ChEBI" id="CHEBI:15378"/>
        <dbReference type="ChEBI" id="CHEBI:16526"/>
        <dbReference type="ChEBI" id="CHEBI:64479"/>
        <dbReference type="ChEBI" id="CHEBI:78449"/>
        <dbReference type="ChEBI" id="CHEBI:78483"/>
        <dbReference type="ChEBI" id="CHEBI:78487"/>
    </reaction>
    <physiologicalReaction direction="left-to-right" evidence="30">
        <dbReference type="Rhea" id="RHEA:41917"/>
    </physiologicalReaction>
</comment>
<evidence type="ECO:0000256" key="30">
    <source>
        <dbReference type="ARBA" id="ARBA00048051"/>
    </source>
</evidence>
<comment type="pathway">
    <text evidence="1">Lipid metabolism.</text>
</comment>
<evidence type="ECO:0000256" key="43">
    <source>
        <dbReference type="ARBA" id="ARBA00049263"/>
    </source>
</evidence>
<dbReference type="InterPro" id="IPR006162">
    <property type="entry name" value="Ppantetheine_attach_site"/>
</dbReference>
<dbReference type="InterPro" id="IPR001031">
    <property type="entry name" value="Thioesterase"/>
</dbReference>
<evidence type="ECO:0000256" key="47">
    <source>
        <dbReference type="ARBA" id="ARBA00049521"/>
    </source>
</evidence>
<evidence type="ECO:0000256" key="24">
    <source>
        <dbReference type="ARBA" id="ARBA00047500"/>
    </source>
</evidence>
<comment type="catalytic activity">
    <reaction evidence="46">
        <text>butanoyl-[ACP] + malonyl-[ACP] + H(+) = 3-oxohexanoyl-[ACP] + holo-[ACP] + CO2</text>
        <dbReference type="Rhea" id="RHEA:41820"/>
        <dbReference type="Rhea" id="RHEA-COMP:9623"/>
        <dbReference type="Rhea" id="RHEA-COMP:9628"/>
        <dbReference type="Rhea" id="RHEA-COMP:9629"/>
        <dbReference type="Rhea" id="RHEA-COMP:9685"/>
        <dbReference type="ChEBI" id="CHEBI:15378"/>
        <dbReference type="ChEBI" id="CHEBI:16526"/>
        <dbReference type="ChEBI" id="CHEBI:64479"/>
        <dbReference type="ChEBI" id="CHEBI:78449"/>
        <dbReference type="ChEBI" id="CHEBI:78454"/>
        <dbReference type="ChEBI" id="CHEBI:78456"/>
    </reaction>
    <physiologicalReaction direction="left-to-right" evidence="46">
        <dbReference type="Rhea" id="RHEA:41821"/>
    </physiologicalReaction>
</comment>
<dbReference type="InterPro" id="IPR036291">
    <property type="entry name" value="NAD(P)-bd_dom_sf"/>
</dbReference>
<evidence type="ECO:0000256" key="4">
    <source>
        <dbReference type="ARBA" id="ARBA00022679"/>
    </source>
</evidence>
<dbReference type="Gene3D" id="3.40.50.1820">
    <property type="entry name" value="alpha/beta hydrolase"/>
    <property type="match status" value="1"/>
</dbReference>
<comment type="catalytic activity">
    <reaction evidence="21">
        <text>a (3R)-hydroxyacyl-[ACP] + NADP(+) = a 3-oxoacyl-[ACP] + NADPH + H(+)</text>
        <dbReference type="Rhea" id="RHEA:17397"/>
        <dbReference type="Rhea" id="RHEA-COMP:9916"/>
        <dbReference type="Rhea" id="RHEA-COMP:9945"/>
        <dbReference type="ChEBI" id="CHEBI:15378"/>
        <dbReference type="ChEBI" id="CHEBI:57783"/>
        <dbReference type="ChEBI" id="CHEBI:58349"/>
        <dbReference type="ChEBI" id="CHEBI:78776"/>
        <dbReference type="ChEBI" id="CHEBI:78827"/>
        <dbReference type="EC" id="1.1.1.100"/>
    </reaction>
    <physiologicalReaction direction="right-to-left" evidence="21">
        <dbReference type="Rhea" id="RHEA:17399"/>
    </physiologicalReaction>
</comment>
<evidence type="ECO:0000256" key="27">
    <source>
        <dbReference type="ARBA" id="ARBA00047897"/>
    </source>
</evidence>
<evidence type="ECO:0000256" key="44">
    <source>
        <dbReference type="ARBA" id="ARBA00049414"/>
    </source>
</evidence>
<dbReference type="Gene3D" id="3.90.180.10">
    <property type="entry name" value="Medium-chain alcohol dehydrogenases, catalytic domain"/>
    <property type="match status" value="1"/>
</dbReference>
<dbReference type="Pfam" id="PF13602">
    <property type="entry name" value="ADH_zinc_N_2"/>
    <property type="match status" value="1"/>
</dbReference>
<evidence type="ECO:0000256" key="21">
    <source>
        <dbReference type="ARBA" id="ARBA00047400"/>
    </source>
</evidence>
<comment type="catalytic activity">
    <reaction evidence="29">
        <text>acetyl-[ACP] + malonyl-[ACP] + H(+) = 3-oxobutanoyl-[ACP] + holo-[ACP] + CO2</text>
        <dbReference type="Rhea" id="RHEA:41800"/>
        <dbReference type="Rhea" id="RHEA-COMP:9621"/>
        <dbReference type="Rhea" id="RHEA-COMP:9623"/>
        <dbReference type="Rhea" id="RHEA-COMP:9625"/>
        <dbReference type="Rhea" id="RHEA-COMP:9685"/>
        <dbReference type="ChEBI" id="CHEBI:15378"/>
        <dbReference type="ChEBI" id="CHEBI:16526"/>
        <dbReference type="ChEBI" id="CHEBI:64479"/>
        <dbReference type="ChEBI" id="CHEBI:78446"/>
        <dbReference type="ChEBI" id="CHEBI:78449"/>
        <dbReference type="ChEBI" id="CHEBI:78450"/>
    </reaction>
    <physiologicalReaction direction="left-to-right" evidence="29">
        <dbReference type="Rhea" id="RHEA:41801"/>
    </physiologicalReaction>
</comment>
<comment type="catalytic activity">
    <reaction evidence="31">
        <text>(2E)-dodecenoyl-[ACP] + NADPH + H(+) = dodecanoyl-[ACP] + NADP(+)</text>
        <dbReference type="Rhea" id="RHEA:41880"/>
        <dbReference type="Rhea" id="RHEA-COMP:9643"/>
        <dbReference type="Rhea" id="RHEA-COMP:9644"/>
        <dbReference type="ChEBI" id="CHEBI:15378"/>
        <dbReference type="ChEBI" id="CHEBI:57783"/>
        <dbReference type="ChEBI" id="CHEBI:58349"/>
        <dbReference type="ChEBI" id="CHEBI:65264"/>
        <dbReference type="ChEBI" id="CHEBI:78472"/>
    </reaction>
    <physiologicalReaction direction="left-to-right" evidence="31">
        <dbReference type="Rhea" id="RHEA:41881"/>
    </physiologicalReaction>
</comment>
<comment type="catalytic activity">
    <reaction evidence="25">
        <text>dodecanoyl-[ACP] + malonyl-[ACP] + H(+) = 3-oxotetradecanoyl-[ACP] + holo-[ACP] + CO2</text>
        <dbReference type="Rhea" id="RHEA:41884"/>
        <dbReference type="Rhea" id="RHEA-COMP:9623"/>
        <dbReference type="Rhea" id="RHEA-COMP:9644"/>
        <dbReference type="Rhea" id="RHEA-COMP:9645"/>
        <dbReference type="Rhea" id="RHEA-COMP:9685"/>
        <dbReference type="ChEBI" id="CHEBI:15378"/>
        <dbReference type="ChEBI" id="CHEBI:16526"/>
        <dbReference type="ChEBI" id="CHEBI:64479"/>
        <dbReference type="ChEBI" id="CHEBI:65264"/>
        <dbReference type="ChEBI" id="CHEBI:78449"/>
        <dbReference type="ChEBI" id="CHEBI:78473"/>
    </reaction>
    <physiologicalReaction direction="left-to-right" evidence="25">
        <dbReference type="Rhea" id="RHEA:41885"/>
    </physiologicalReaction>
</comment>
<keyword evidence="5" id="KW-0702">S-nitrosylation</keyword>
<dbReference type="CDD" id="cd00833">
    <property type="entry name" value="PKS"/>
    <property type="match status" value="1"/>
</dbReference>
<reference evidence="53" key="2">
    <citation type="submission" date="2022-10" db="EMBL/GenBank/DDBJ databases">
        <authorList>
            <consortium name="ENA_rothamsted_submissions"/>
            <consortium name="culmorum"/>
            <person name="King R."/>
        </authorList>
    </citation>
    <scope>NUCLEOTIDE SEQUENCE</scope>
</reference>
<dbReference type="SMART" id="SM00825">
    <property type="entry name" value="PKS_KS"/>
    <property type="match status" value="1"/>
</dbReference>
<comment type="catalytic activity">
    <reaction evidence="27">
        <text>(2E)-hexenoyl-[ACP] + NADPH + H(+) = hexanoyl-[ACP] + NADP(+)</text>
        <dbReference type="Rhea" id="RHEA:41832"/>
        <dbReference type="Rhea" id="RHEA-COMP:9631"/>
        <dbReference type="Rhea" id="RHEA-COMP:9632"/>
        <dbReference type="ChEBI" id="CHEBI:15378"/>
        <dbReference type="ChEBI" id="CHEBI:57783"/>
        <dbReference type="ChEBI" id="CHEBI:58349"/>
        <dbReference type="ChEBI" id="CHEBI:78458"/>
        <dbReference type="ChEBI" id="CHEBI:78459"/>
    </reaction>
    <physiologicalReaction direction="left-to-right" evidence="27">
        <dbReference type="Rhea" id="RHEA:41833"/>
    </physiologicalReaction>
</comment>
<evidence type="ECO:0000256" key="49">
    <source>
        <dbReference type="PROSITE-ProRule" id="PRU01363"/>
    </source>
</evidence>
<dbReference type="InterPro" id="IPR016039">
    <property type="entry name" value="Thiolase-like"/>
</dbReference>
<evidence type="ECO:0000256" key="46">
    <source>
        <dbReference type="ARBA" id="ARBA00049449"/>
    </source>
</evidence>
<evidence type="ECO:0000256" key="10">
    <source>
        <dbReference type="ARBA" id="ARBA00023351"/>
    </source>
</evidence>
<dbReference type="InterPro" id="IPR032821">
    <property type="entry name" value="PKS_assoc"/>
</dbReference>
<feature type="region of interest" description="C-terminal hotdog fold" evidence="49">
    <location>
        <begin position="994"/>
        <end position="1122"/>
    </location>
</feature>
<dbReference type="GO" id="GO:0004312">
    <property type="term" value="F:fatty acid synthase activity"/>
    <property type="evidence" value="ECO:0007669"/>
    <property type="project" value="TreeGrafter"/>
</dbReference>
<evidence type="ECO:0000256" key="32">
    <source>
        <dbReference type="ARBA" id="ARBA00048289"/>
    </source>
</evidence>
<dbReference type="OrthoDB" id="329835at2759"/>
<dbReference type="InterPro" id="IPR013968">
    <property type="entry name" value="PKS_KR"/>
</dbReference>
<comment type="catalytic activity">
    <reaction evidence="26">
        <text>(2E)-hexadecenoyl-[ACP] + NADPH + H(+) = hexadecanoyl-[ACP] + NADP(+)</text>
        <dbReference type="Rhea" id="RHEA:41912"/>
        <dbReference type="Rhea" id="RHEA-COMP:9651"/>
        <dbReference type="Rhea" id="RHEA-COMP:9652"/>
        <dbReference type="ChEBI" id="CHEBI:15378"/>
        <dbReference type="ChEBI" id="CHEBI:57783"/>
        <dbReference type="ChEBI" id="CHEBI:58349"/>
        <dbReference type="ChEBI" id="CHEBI:78481"/>
        <dbReference type="ChEBI" id="CHEBI:78483"/>
    </reaction>
    <physiologicalReaction direction="left-to-right" evidence="26">
        <dbReference type="Rhea" id="RHEA:41913"/>
    </physiologicalReaction>
</comment>
<comment type="catalytic activity">
    <reaction evidence="32">
        <text>tetradecanoyl-[ACP] + H2O = tetradecanoate + holo-[ACP] + H(+)</text>
        <dbReference type="Rhea" id="RHEA:30123"/>
        <dbReference type="Rhea" id="RHEA-COMP:9648"/>
        <dbReference type="Rhea" id="RHEA-COMP:9685"/>
        <dbReference type="ChEBI" id="CHEBI:15377"/>
        <dbReference type="ChEBI" id="CHEBI:15378"/>
        <dbReference type="ChEBI" id="CHEBI:30807"/>
        <dbReference type="ChEBI" id="CHEBI:64479"/>
        <dbReference type="ChEBI" id="CHEBI:78477"/>
        <dbReference type="EC" id="3.1.2.14"/>
    </reaction>
    <physiologicalReaction direction="left-to-right" evidence="32">
        <dbReference type="Rhea" id="RHEA:30124"/>
    </physiologicalReaction>
</comment>
<dbReference type="InterPro" id="IPR014030">
    <property type="entry name" value="Ketoacyl_synth_N"/>
</dbReference>
<dbReference type="InterPro" id="IPR049900">
    <property type="entry name" value="PKS_mFAS_DH"/>
</dbReference>
<feature type="domain" description="PKS/mFAS DH" evidence="52">
    <location>
        <begin position="864"/>
        <end position="1122"/>
    </location>
</feature>
<comment type="catalytic activity">
    <reaction evidence="15">
        <text>(3R)-hydroxyoctadecanoyl-[ACP] = (2E)-octadecenoyl-[ACP] + H2O</text>
        <dbReference type="Rhea" id="RHEA:41924"/>
        <dbReference type="Rhea" id="RHEA-COMP:9654"/>
        <dbReference type="Rhea" id="RHEA-COMP:9655"/>
        <dbReference type="ChEBI" id="CHEBI:15377"/>
        <dbReference type="ChEBI" id="CHEBI:78488"/>
        <dbReference type="ChEBI" id="CHEBI:78489"/>
    </reaction>
    <physiologicalReaction direction="left-to-right" evidence="15">
        <dbReference type="Rhea" id="RHEA:41925"/>
    </physiologicalReaction>
</comment>
<comment type="catalytic activity">
    <reaction evidence="22">
        <text>3-oxodecanoyl-[ACP] + NADPH + H(+) = (3R)-hydroxydecanoyl-[ACP] + NADP(+)</text>
        <dbReference type="Rhea" id="RHEA:41856"/>
        <dbReference type="Rhea" id="RHEA-COMP:9637"/>
        <dbReference type="Rhea" id="RHEA-COMP:9638"/>
        <dbReference type="ChEBI" id="CHEBI:15378"/>
        <dbReference type="ChEBI" id="CHEBI:57783"/>
        <dbReference type="ChEBI" id="CHEBI:58349"/>
        <dbReference type="ChEBI" id="CHEBI:78464"/>
        <dbReference type="ChEBI" id="CHEBI:78466"/>
    </reaction>
    <physiologicalReaction direction="left-to-right" evidence="22">
        <dbReference type="Rhea" id="RHEA:41857"/>
    </physiologicalReaction>
</comment>
<dbReference type="InterPro" id="IPR009081">
    <property type="entry name" value="PP-bd_ACP"/>
</dbReference>
<keyword evidence="54" id="KW-1185">Reference proteome</keyword>
<dbReference type="GO" id="GO:0004316">
    <property type="term" value="F:3-oxoacyl-[acyl-carrier-protein] reductase (NADPH) activity"/>
    <property type="evidence" value="ECO:0007669"/>
    <property type="project" value="UniProtKB-EC"/>
</dbReference>
<evidence type="ECO:0000256" key="8">
    <source>
        <dbReference type="ARBA" id="ARBA00023239"/>
    </source>
</evidence>
<feature type="domain" description="Ketosynthase family 3 (KS3)" evidence="51">
    <location>
        <begin position="18"/>
        <end position="423"/>
    </location>
</feature>
<evidence type="ECO:0000256" key="9">
    <source>
        <dbReference type="ARBA" id="ARBA00023332"/>
    </source>
</evidence>
<evidence type="ECO:0000256" key="22">
    <source>
        <dbReference type="ARBA" id="ARBA00047440"/>
    </source>
</evidence>
<comment type="catalytic activity">
    <reaction evidence="11">
        <text>(3R)-hydroxyhexanoyl-[ACP] = (2E)-hexenoyl-[ACP] + H2O</text>
        <dbReference type="Rhea" id="RHEA:41828"/>
        <dbReference type="Rhea" id="RHEA-COMP:9630"/>
        <dbReference type="Rhea" id="RHEA-COMP:9631"/>
        <dbReference type="ChEBI" id="CHEBI:15377"/>
        <dbReference type="ChEBI" id="CHEBI:78457"/>
        <dbReference type="ChEBI" id="CHEBI:78458"/>
    </reaction>
    <physiologicalReaction direction="left-to-right" evidence="11">
        <dbReference type="Rhea" id="RHEA:41829"/>
    </physiologicalReaction>
</comment>
<dbReference type="InterPro" id="IPR050091">
    <property type="entry name" value="PKS_NRPS_Biosynth_Enz"/>
</dbReference>
<dbReference type="InterPro" id="IPR020843">
    <property type="entry name" value="ER"/>
</dbReference>
<comment type="catalytic activity">
    <reaction evidence="42">
        <text>(2E)-tetradecenoyl-[ACP] + NADPH + H(+) = tetradecanoyl-[ACP] + NADP(+)</text>
        <dbReference type="Rhea" id="RHEA:41896"/>
        <dbReference type="Rhea" id="RHEA-COMP:9647"/>
        <dbReference type="Rhea" id="RHEA-COMP:9648"/>
        <dbReference type="ChEBI" id="CHEBI:15378"/>
        <dbReference type="ChEBI" id="CHEBI:57783"/>
        <dbReference type="ChEBI" id="CHEBI:58349"/>
        <dbReference type="ChEBI" id="CHEBI:78475"/>
        <dbReference type="ChEBI" id="CHEBI:78477"/>
    </reaction>
    <physiologicalReaction direction="left-to-right" evidence="42">
        <dbReference type="Rhea" id="RHEA:41897"/>
    </physiologicalReaction>
</comment>
<comment type="catalytic activity">
    <reaction evidence="36">
        <text>a 2,3-saturated acyl-[ACP] + NADP(+) = a (2E)-enoyl-[ACP] + NADPH + H(+)</text>
        <dbReference type="Rhea" id="RHEA:22564"/>
        <dbReference type="Rhea" id="RHEA-COMP:9925"/>
        <dbReference type="Rhea" id="RHEA-COMP:9926"/>
        <dbReference type="ChEBI" id="CHEBI:15378"/>
        <dbReference type="ChEBI" id="CHEBI:57783"/>
        <dbReference type="ChEBI" id="CHEBI:58349"/>
        <dbReference type="ChEBI" id="CHEBI:78784"/>
        <dbReference type="ChEBI" id="CHEBI:78785"/>
        <dbReference type="EC" id="1.3.1.39"/>
    </reaction>
    <physiologicalReaction direction="right-to-left" evidence="36">
        <dbReference type="Rhea" id="RHEA:22566"/>
    </physiologicalReaction>
</comment>
<comment type="catalytic activity">
    <reaction evidence="38">
        <text>hexadecanoyl-[ACP] + H2O = hexadecanoate + holo-[ACP] + H(+)</text>
        <dbReference type="Rhea" id="RHEA:41932"/>
        <dbReference type="Rhea" id="RHEA-COMP:9652"/>
        <dbReference type="Rhea" id="RHEA-COMP:9685"/>
        <dbReference type="ChEBI" id="CHEBI:7896"/>
        <dbReference type="ChEBI" id="CHEBI:15377"/>
        <dbReference type="ChEBI" id="CHEBI:15378"/>
        <dbReference type="ChEBI" id="CHEBI:64479"/>
        <dbReference type="ChEBI" id="CHEBI:78483"/>
        <dbReference type="EC" id="3.1.2.14"/>
    </reaction>
    <physiologicalReaction direction="left-to-right" evidence="38">
        <dbReference type="Rhea" id="RHEA:41933"/>
    </physiologicalReaction>
</comment>
<comment type="catalytic activity">
    <reaction evidence="28">
        <text>3-oxobutanoyl-[ACP] + NADPH + H(+) = (3R)-hydroxybutanoyl-[ACP] + NADP(+)</text>
        <dbReference type="Rhea" id="RHEA:41804"/>
        <dbReference type="Rhea" id="RHEA-COMP:9625"/>
        <dbReference type="Rhea" id="RHEA-COMP:9626"/>
        <dbReference type="ChEBI" id="CHEBI:15378"/>
        <dbReference type="ChEBI" id="CHEBI:57783"/>
        <dbReference type="ChEBI" id="CHEBI:58349"/>
        <dbReference type="ChEBI" id="CHEBI:78450"/>
        <dbReference type="ChEBI" id="CHEBI:78451"/>
    </reaction>
    <physiologicalReaction direction="left-to-right" evidence="28">
        <dbReference type="Rhea" id="RHEA:41805"/>
    </physiologicalReaction>
</comment>
<evidence type="ECO:0000256" key="41">
    <source>
        <dbReference type="ARBA" id="ARBA00049109"/>
    </source>
</evidence>
<dbReference type="InterPro" id="IPR049552">
    <property type="entry name" value="PKS_DH_N"/>
</dbReference>
<evidence type="ECO:0000256" key="38">
    <source>
        <dbReference type="ARBA" id="ARBA00048704"/>
    </source>
</evidence>
<evidence type="ECO:0000256" key="15">
    <source>
        <dbReference type="ARBA" id="ARBA00023399"/>
    </source>
</evidence>
<feature type="domain" description="Carrier" evidence="50">
    <location>
        <begin position="1985"/>
        <end position="2062"/>
    </location>
</feature>
<dbReference type="Pfam" id="PF00109">
    <property type="entry name" value="ketoacyl-synt"/>
    <property type="match status" value="1"/>
</dbReference>
<dbReference type="GO" id="GO:0019171">
    <property type="term" value="F:(3R)-hydroxyacyl-[acyl-carrier-protein] dehydratase activity"/>
    <property type="evidence" value="ECO:0007669"/>
    <property type="project" value="UniProtKB-EC"/>
</dbReference>
<dbReference type="EMBL" id="OU895879">
    <property type="protein sequence ID" value="CAG9807114.1"/>
    <property type="molecule type" value="Genomic_DNA"/>
</dbReference>
<evidence type="ECO:0000256" key="11">
    <source>
        <dbReference type="ARBA" id="ARBA00023373"/>
    </source>
</evidence>
<evidence type="ECO:0000256" key="40">
    <source>
        <dbReference type="ARBA" id="ARBA00049019"/>
    </source>
</evidence>
<comment type="catalytic activity">
    <reaction evidence="35">
        <text>3-oxohexanoyl-[ACP] + NADPH + H(+) = (3R)-hydroxyhexanoyl-[ACP] + NADP(+)</text>
        <dbReference type="Rhea" id="RHEA:41824"/>
        <dbReference type="Rhea" id="RHEA-COMP:9629"/>
        <dbReference type="Rhea" id="RHEA-COMP:9630"/>
        <dbReference type="ChEBI" id="CHEBI:15378"/>
        <dbReference type="ChEBI" id="CHEBI:57783"/>
        <dbReference type="ChEBI" id="CHEBI:58349"/>
        <dbReference type="ChEBI" id="CHEBI:78456"/>
        <dbReference type="ChEBI" id="CHEBI:78457"/>
    </reaction>
    <physiologicalReaction direction="left-to-right" evidence="35">
        <dbReference type="Rhea" id="RHEA:41825"/>
    </physiologicalReaction>
</comment>
<evidence type="ECO:0000256" key="33">
    <source>
        <dbReference type="ARBA" id="ARBA00048420"/>
    </source>
</evidence>
<dbReference type="Pfam" id="PF21149">
    <property type="entry name" value="FAS_pseudo-KR"/>
    <property type="match status" value="1"/>
</dbReference>
<evidence type="ECO:0000256" key="13">
    <source>
        <dbReference type="ARBA" id="ARBA00023394"/>
    </source>
</evidence>
<dbReference type="InterPro" id="IPR018201">
    <property type="entry name" value="Ketoacyl_synth_AS"/>
</dbReference>
<dbReference type="Pfam" id="PF02801">
    <property type="entry name" value="Ketoacyl-synt_C"/>
    <property type="match status" value="1"/>
</dbReference>
<dbReference type="InterPro" id="IPR042104">
    <property type="entry name" value="PKS_dehydratase_sf"/>
</dbReference>
<dbReference type="InterPro" id="IPR057326">
    <property type="entry name" value="KR_dom"/>
</dbReference>
<comment type="catalytic activity">
    <reaction evidence="9">
        <text>(3R)-hydroxyoctanoyl-[ACP] = (2E)-octenoyl-[ACP] + H2O</text>
        <dbReference type="Rhea" id="RHEA:41844"/>
        <dbReference type="Rhea" id="RHEA-COMP:9634"/>
        <dbReference type="Rhea" id="RHEA-COMP:9635"/>
        <dbReference type="ChEBI" id="CHEBI:15377"/>
        <dbReference type="ChEBI" id="CHEBI:78461"/>
        <dbReference type="ChEBI" id="CHEBI:78462"/>
    </reaction>
    <physiologicalReaction direction="left-to-right" evidence="9">
        <dbReference type="Rhea" id="RHEA:41845"/>
    </physiologicalReaction>
</comment>
<dbReference type="GO" id="GO:0141148">
    <property type="term" value="F:enoyl-[acyl-carrier-protein] reductase (NADPH) activity"/>
    <property type="evidence" value="ECO:0007669"/>
    <property type="project" value="UniProtKB-EC"/>
</dbReference>
<dbReference type="SUPFAM" id="SSF55048">
    <property type="entry name" value="Probable ACP-binding domain of malonyl-CoA ACP transacylase"/>
    <property type="match status" value="1"/>
</dbReference>
<evidence type="ECO:0000256" key="48">
    <source>
        <dbReference type="ARBA" id="ARBA00049533"/>
    </source>
</evidence>
<dbReference type="InterPro" id="IPR011032">
    <property type="entry name" value="GroES-like_sf"/>
</dbReference>
<evidence type="ECO:0000256" key="3">
    <source>
        <dbReference type="ARBA" id="ARBA00022553"/>
    </source>
</evidence>
<comment type="catalytic activity">
    <reaction evidence="39">
        <text>3-oxotetradecanoyl-[ACP] + NADPH + H(+) = (3R)-hydroxytetradecanoyl-[ACP] + NADP(+)</text>
        <dbReference type="Rhea" id="RHEA:41888"/>
        <dbReference type="Rhea" id="RHEA-COMP:9645"/>
        <dbReference type="Rhea" id="RHEA-COMP:9646"/>
        <dbReference type="ChEBI" id="CHEBI:15378"/>
        <dbReference type="ChEBI" id="CHEBI:57783"/>
        <dbReference type="ChEBI" id="CHEBI:58349"/>
        <dbReference type="ChEBI" id="CHEBI:78473"/>
        <dbReference type="ChEBI" id="CHEBI:78474"/>
    </reaction>
    <physiologicalReaction direction="left-to-right" evidence="39">
        <dbReference type="Rhea" id="RHEA:41889"/>
    </physiologicalReaction>
</comment>
<dbReference type="Gene3D" id="3.40.50.720">
    <property type="entry name" value="NAD(P)-binding Rossmann-like Domain"/>
    <property type="match status" value="1"/>
</dbReference>
<comment type="catalytic activity">
    <reaction evidence="16">
        <text>(3R)-hydroxyhexadecanoyl-[ACP] = (2E)-hexadecenoyl-[ACP] + H2O</text>
        <dbReference type="Rhea" id="RHEA:41908"/>
        <dbReference type="Rhea" id="RHEA-COMP:9650"/>
        <dbReference type="Rhea" id="RHEA-COMP:9651"/>
        <dbReference type="ChEBI" id="CHEBI:15377"/>
        <dbReference type="ChEBI" id="CHEBI:78480"/>
        <dbReference type="ChEBI" id="CHEBI:78481"/>
    </reaction>
    <physiologicalReaction direction="left-to-right" evidence="16">
        <dbReference type="Rhea" id="RHEA:41909"/>
    </physiologicalReaction>
</comment>
<comment type="catalytic activity">
    <reaction evidence="12">
        <text>(3R)-hydroxydecanoyl-[ACP] = (2E)-decenoyl-[ACP] + H2O</text>
        <dbReference type="Rhea" id="RHEA:41860"/>
        <dbReference type="Rhea" id="RHEA-COMP:9638"/>
        <dbReference type="Rhea" id="RHEA-COMP:9639"/>
        <dbReference type="ChEBI" id="CHEBI:15377"/>
        <dbReference type="ChEBI" id="CHEBI:78466"/>
        <dbReference type="ChEBI" id="CHEBI:78467"/>
    </reaction>
    <physiologicalReaction direction="left-to-right" evidence="12">
        <dbReference type="Rhea" id="RHEA:41861"/>
    </physiologicalReaction>
</comment>
<evidence type="ECO:0000256" key="17">
    <source>
        <dbReference type="ARBA" id="ARBA00023402"/>
    </source>
</evidence>
<comment type="catalytic activity">
    <reaction evidence="34">
        <text>a fatty acyl-[ACP] + malonyl-[ACP] + H(+) = a 3-oxoacyl-[ACP] + holo-[ACP] + CO2</text>
        <dbReference type="Rhea" id="RHEA:22836"/>
        <dbReference type="Rhea" id="RHEA-COMP:9623"/>
        <dbReference type="Rhea" id="RHEA-COMP:9685"/>
        <dbReference type="Rhea" id="RHEA-COMP:9916"/>
        <dbReference type="Rhea" id="RHEA-COMP:14125"/>
        <dbReference type="ChEBI" id="CHEBI:15378"/>
        <dbReference type="ChEBI" id="CHEBI:16526"/>
        <dbReference type="ChEBI" id="CHEBI:64479"/>
        <dbReference type="ChEBI" id="CHEBI:78449"/>
        <dbReference type="ChEBI" id="CHEBI:78776"/>
        <dbReference type="ChEBI" id="CHEBI:138651"/>
        <dbReference type="EC" id="2.3.1.41"/>
    </reaction>
    <physiologicalReaction direction="left-to-right" evidence="34">
        <dbReference type="Rhea" id="RHEA:22837"/>
    </physiologicalReaction>
</comment>
<evidence type="ECO:0000256" key="12">
    <source>
        <dbReference type="ARBA" id="ARBA00023388"/>
    </source>
</evidence>
<evidence type="ECO:0000313" key="53">
    <source>
        <dbReference type="EMBL" id="CAG9807114.1"/>
    </source>
</evidence>
<keyword evidence="7" id="KW-0007">Acetylation</keyword>
<dbReference type="Pfam" id="PF21089">
    <property type="entry name" value="PKS_DH_N"/>
    <property type="match status" value="1"/>
</dbReference>
<dbReference type="InterPro" id="IPR014031">
    <property type="entry name" value="Ketoacyl_synth_C"/>
</dbReference>
<evidence type="ECO:0000256" key="25">
    <source>
        <dbReference type="ARBA" id="ARBA00047578"/>
    </source>
</evidence>
<dbReference type="InterPro" id="IPR036736">
    <property type="entry name" value="ACP-like_sf"/>
</dbReference>
<name>A0A9N9S1X7_9DIPT</name>
<gene>
    <name evidence="53" type="ORF">CHIRRI_LOCUS9963</name>
</gene>
<dbReference type="Gene3D" id="3.40.47.10">
    <property type="match status" value="1"/>
</dbReference>
<dbReference type="SUPFAM" id="SSF52151">
    <property type="entry name" value="FabD/lysophospholipase-like"/>
    <property type="match status" value="1"/>
</dbReference>
<evidence type="ECO:0000256" key="29">
    <source>
        <dbReference type="ARBA" id="ARBA00047961"/>
    </source>
</evidence>
<dbReference type="SMART" id="SM00827">
    <property type="entry name" value="PKS_AT"/>
    <property type="match status" value="1"/>
</dbReference>
<evidence type="ECO:0000256" key="28">
    <source>
        <dbReference type="ARBA" id="ARBA00047953"/>
    </source>
</evidence>
<evidence type="ECO:0000256" key="26">
    <source>
        <dbReference type="ARBA" id="ARBA00047810"/>
    </source>
</evidence>
<dbReference type="GO" id="GO:0016297">
    <property type="term" value="F:fatty acyl-[ACP] hydrolase activity"/>
    <property type="evidence" value="ECO:0007669"/>
    <property type="project" value="UniProtKB-EC"/>
</dbReference>
<comment type="catalytic activity">
    <reaction evidence="19">
        <text>3-oxooctadecanoyl-[ACP] + NADPH + H(+) = (3R)-hydroxyoctadecanoyl-[ACP] + NADP(+)</text>
        <dbReference type="Rhea" id="RHEA:41920"/>
        <dbReference type="Rhea" id="RHEA-COMP:9653"/>
        <dbReference type="Rhea" id="RHEA-COMP:9654"/>
        <dbReference type="ChEBI" id="CHEBI:15378"/>
        <dbReference type="ChEBI" id="CHEBI:57783"/>
        <dbReference type="ChEBI" id="CHEBI:58349"/>
        <dbReference type="ChEBI" id="CHEBI:78487"/>
        <dbReference type="ChEBI" id="CHEBI:78488"/>
    </reaction>
    <physiologicalReaction direction="left-to-right" evidence="19">
        <dbReference type="Rhea" id="RHEA:41921"/>
    </physiologicalReaction>
</comment>
<dbReference type="GO" id="GO:0004315">
    <property type="term" value="F:3-oxoacyl-[acyl-carrier-protein] synthase activity"/>
    <property type="evidence" value="ECO:0007669"/>
    <property type="project" value="UniProtKB-EC"/>
</dbReference>
<dbReference type="PROSITE" id="PS00606">
    <property type="entry name" value="KS3_1"/>
    <property type="match status" value="1"/>
</dbReference>
<comment type="catalytic activity">
    <reaction evidence="17">
        <text>(3R)-hydroxybutanoyl-[ACP] = (2E)-butenoyl-[ACP] + H2O</text>
        <dbReference type="Rhea" id="RHEA:41808"/>
        <dbReference type="Rhea" id="RHEA-COMP:9626"/>
        <dbReference type="Rhea" id="RHEA-COMP:9627"/>
        <dbReference type="ChEBI" id="CHEBI:15377"/>
        <dbReference type="ChEBI" id="CHEBI:78451"/>
        <dbReference type="ChEBI" id="CHEBI:78453"/>
    </reaction>
    <physiologicalReaction direction="left-to-right" evidence="17">
        <dbReference type="Rhea" id="RHEA:41809"/>
    </physiologicalReaction>
</comment>
<dbReference type="InterPro" id="IPR020841">
    <property type="entry name" value="PKS_Beta-ketoAc_synthase_dom"/>
</dbReference>
<dbReference type="SUPFAM" id="SSF47336">
    <property type="entry name" value="ACP-like"/>
    <property type="match status" value="1"/>
</dbReference>
<comment type="catalytic activity">
    <reaction evidence="37">
        <text>holo-[ACP] + acetyl-CoA = acetyl-[ACP] + CoA</text>
        <dbReference type="Rhea" id="RHEA:41788"/>
        <dbReference type="Rhea" id="RHEA-COMP:9621"/>
        <dbReference type="Rhea" id="RHEA-COMP:9685"/>
        <dbReference type="ChEBI" id="CHEBI:57287"/>
        <dbReference type="ChEBI" id="CHEBI:57288"/>
        <dbReference type="ChEBI" id="CHEBI:64479"/>
        <dbReference type="ChEBI" id="CHEBI:78446"/>
        <dbReference type="EC" id="2.3.1.38"/>
    </reaction>
    <physiologicalReaction direction="left-to-right" evidence="37">
        <dbReference type="Rhea" id="RHEA:41789"/>
    </physiologicalReaction>
</comment>
<comment type="catalytic activity">
    <reaction evidence="45">
        <text>3-oxooctanoyl-[ACP] + NADPH + H(+) = (3R)-hydroxyoctanoyl-[ACP] + NADP(+)</text>
        <dbReference type="Rhea" id="RHEA:41840"/>
        <dbReference type="Rhea" id="RHEA-COMP:9633"/>
        <dbReference type="Rhea" id="RHEA-COMP:9634"/>
        <dbReference type="ChEBI" id="CHEBI:15378"/>
        <dbReference type="ChEBI" id="CHEBI:57783"/>
        <dbReference type="ChEBI" id="CHEBI:58349"/>
        <dbReference type="ChEBI" id="CHEBI:78460"/>
        <dbReference type="ChEBI" id="CHEBI:78461"/>
    </reaction>
    <physiologicalReaction direction="left-to-right" evidence="45">
        <dbReference type="Rhea" id="RHEA:41841"/>
    </physiologicalReaction>
</comment>
<evidence type="ECO:0000256" key="7">
    <source>
        <dbReference type="ARBA" id="ARBA00022990"/>
    </source>
</evidence>
<evidence type="ECO:0000256" key="35">
    <source>
        <dbReference type="ARBA" id="ARBA00048571"/>
    </source>
</evidence>
<dbReference type="SUPFAM" id="SSF51735">
    <property type="entry name" value="NAD(P)-binding Rossmann-fold domains"/>
    <property type="match status" value="2"/>
</dbReference>
<comment type="catalytic activity">
    <reaction evidence="14">
        <text>(3R)-hydroxytetradecanoyl-[ACP] = (2E)-tetradecenoyl-[ACP] + H2O</text>
        <dbReference type="Rhea" id="RHEA:41892"/>
        <dbReference type="Rhea" id="RHEA-COMP:9646"/>
        <dbReference type="Rhea" id="RHEA-COMP:9647"/>
        <dbReference type="ChEBI" id="CHEBI:15377"/>
        <dbReference type="ChEBI" id="CHEBI:78474"/>
        <dbReference type="ChEBI" id="CHEBI:78475"/>
    </reaction>
    <physiologicalReaction direction="left-to-right" evidence="14">
        <dbReference type="Rhea" id="RHEA:41893"/>
    </physiologicalReaction>
</comment>
<dbReference type="Gene3D" id="3.40.366.10">
    <property type="entry name" value="Malonyl-Coenzyme A Acyl Carrier Protein, domain 2"/>
    <property type="match status" value="1"/>
</dbReference>
<comment type="catalytic activity">
    <reaction evidence="41">
        <text>decanoyl-[ACP] + malonyl-[ACP] + H(+) = 3-oxododecanoyl-[ACP] + holo-[ACP] + CO2</text>
        <dbReference type="Rhea" id="RHEA:41868"/>
        <dbReference type="Rhea" id="RHEA-COMP:9623"/>
        <dbReference type="Rhea" id="RHEA-COMP:9640"/>
        <dbReference type="Rhea" id="RHEA-COMP:9641"/>
        <dbReference type="Rhea" id="RHEA-COMP:9685"/>
        <dbReference type="ChEBI" id="CHEBI:15378"/>
        <dbReference type="ChEBI" id="CHEBI:16526"/>
        <dbReference type="ChEBI" id="CHEBI:64479"/>
        <dbReference type="ChEBI" id="CHEBI:78449"/>
        <dbReference type="ChEBI" id="CHEBI:78468"/>
        <dbReference type="ChEBI" id="CHEBI:78469"/>
    </reaction>
    <physiologicalReaction direction="left-to-right" evidence="41">
        <dbReference type="Rhea" id="RHEA:41869"/>
    </physiologicalReaction>
</comment>
<dbReference type="CDD" id="cd05195">
    <property type="entry name" value="enoyl_red"/>
    <property type="match status" value="1"/>
</dbReference>
<keyword evidence="8" id="KW-0456">Lyase</keyword>
<proteinExistence type="predicted"/>
<dbReference type="InterPro" id="IPR049391">
    <property type="entry name" value="FAS_pseudo-KR"/>
</dbReference>
<evidence type="ECO:0000256" key="1">
    <source>
        <dbReference type="ARBA" id="ARBA00005189"/>
    </source>
</evidence>
<dbReference type="SUPFAM" id="SSF53474">
    <property type="entry name" value="alpha/beta-Hydrolases"/>
    <property type="match status" value="1"/>
</dbReference>
<dbReference type="Gene3D" id="3.10.129.110">
    <property type="entry name" value="Polyketide synthase dehydratase"/>
    <property type="match status" value="1"/>
</dbReference>
<dbReference type="SMART" id="SM00829">
    <property type="entry name" value="PKS_ER"/>
    <property type="match status" value="1"/>
</dbReference>
<dbReference type="Pfam" id="PF00550">
    <property type="entry name" value="PP-binding"/>
    <property type="match status" value="1"/>
</dbReference>
<comment type="catalytic activity">
    <reaction evidence="40">
        <text>(2E)-octadecenoyl-[ACP] + NADPH + H(+) = octadecanoyl-[ACP] + NADP(+)</text>
        <dbReference type="Rhea" id="RHEA:41928"/>
        <dbReference type="Rhea" id="RHEA-COMP:9655"/>
        <dbReference type="Rhea" id="RHEA-COMP:9656"/>
        <dbReference type="ChEBI" id="CHEBI:15378"/>
        <dbReference type="ChEBI" id="CHEBI:57783"/>
        <dbReference type="ChEBI" id="CHEBI:58349"/>
        <dbReference type="ChEBI" id="CHEBI:78489"/>
        <dbReference type="ChEBI" id="CHEBI:78495"/>
    </reaction>
    <physiologicalReaction direction="left-to-right" evidence="40">
        <dbReference type="Rhea" id="RHEA:41929"/>
    </physiologicalReaction>
</comment>
<evidence type="ECO:0000256" key="45">
    <source>
        <dbReference type="ARBA" id="ARBA00049422"/>
    </source>
</evidence>
<dbReference type="Pfam" id="PF00698">
    <property type="entry name" value="Acyl_transf_1"/>
    <property type="match status" value="1"/>
</dbReference>
<evidence type="ECO:0000256" key="6">
    <source>
        <dbReference type="ARBA" id="ARBA00022898"/>
    </source>
</evidence>
<organism evidence="53 54">
    <name type="scientific">Chironomus riparius</name>
    <dbReference type="NCBI Taxonomy" id="315576"/>
    <lineage>
        <taxon>Eukaryota</taxon>
        <taxon>Metazoa</taxon>
        <taxon>Ecdysozoa</taxon>
        <taxon>Arthropoda</taxon>
        <taxon>Hexapoda</taxon>
        <taxon>Insecta</taxon>
        <taxon>Pterygota</taxon>
        <taxon>Neoptera</taxon>
        <taxon>Endopterygota</taxon>
        <taxon>Diptera</taxon>
        <taxon>Nematocera</taxon>
        <taxon>Chironomoidea</taxon>
        <taxon>Chironomidae</taxon>
        <taxon>Chironominae</taxon>
        <taxon>Chironomus</taxon>
    </lineage>
</organism>
<evidence type="ECO:0000259" key="51">
    <source>
        <dbReference type="PROSITE" id="PS52004"/>
    </source>
</evidence>
<feature type="active site" description="Proton donor; for dehydratase activity" evidence="49">
    <location>
        <position position="1043"/>
    </location>
</feature>
<dbReference type="InterPro" id="IPR014043">
    <property type="entry name" value="Acyl_transferase_dom"/>
</dbReference>
<dbReference type="Pfam" id="PF16197">
    <property type="entry name" value="KAsynt_C_assoc"/>
    <property type="match status" value="1"/>
</dbReference>
<feature type="active site" description="Proton acceptor; for dehydratase activity" evidence="49">
    <location>
        <position position="896"/>
    </location>
</feature>
<comment type="catalytic activity">
    <reaction evidence="10">
        <text>(3R)-hydroxydodecanoyl-[ACP] = (2E)-dodecenoyl-[ACP] + H2O</text>
        <dbReference type="Rhea" id="RHEA:41876"/>
        <dbReference type="Rhea" id="RHEA-COMP:9642"/>
        <dbReference type="Rhea" id="RHEA-COMP:9643"/>
        <dbReference type="ChEBI" id="CHEBI:15377"/>
        <dbReference type="ChEBI" id="CHEBI:78470"/>
        <dbReference type="ChEBI" id="CHEBI:78472"/>
    </reaction>
    <physiologicalReaction direction="left-to-right" evidence="10">
        <dbReference type="Rhea" id="RHEA:41877"/>
    </physiologicalReaction>
</comment>
<evidence type="ECO:0000259" key="52">
    <source>
        <dbReference type="PROSITE" id="PS52019"/>
    </source>
</evidence>
<dbReference type="Pfam" id="PF00975">
    <property type="entry name" value="Thioesterase"/>
    <property type="match status" value="1"/>
</dbReference>
<dbReference type="PROSITE" id="PS50075">
    <property type="entry name" value="CARRIER"/>
    <property type="match status" value="1"/>
</dbReference>
<accession>A0A9N9S1X7</accession>
<comment type="catalytic activity">
    <reaction evidence="20">
        <text>hexanoyl-[ACP] + malonyl-[ACP] + H(+) = 3-oxooctanoyl-[ACP] + holo-[ACP] + CO2</text>
        <dbReference type="Rhea" id="RHEA:41836"/>
        <dbReference type="Rhea" id="RHEA-COMP:9623"/>
        <dbReference type="Rhea" id="RHEA-COMP:9632"/>
        <dbReference type="Rhea" id="RHEA-COMP:9633"/>
        <dbReference type="Rhea" id="RHEA-COMP:9685"/>
        <dbReference type="ChEBI" id="CHEBI:15378"/>
        <dbReference type="ChEBI" id="CHEBI:16526"/>
        <dbReference type="ChEBI" id="CHEBI:64479"/>
        <dbReference type="ChEBI" id="CHEBI:78449"/>
        <dbReference type="ChEBI" id="CHEBI:78459"/>
        <dbReference type="ChEBI" id="CHEBI:78460"/>
    </reaction>
    <physiologicalReaction direction="left-to-right" evidence="20">
        <dbReference type="Rhea" id="RHEA:41837"/>
    </physiologicalReaction>
</comment>
<dbReference type="GO" id="GO:0004313">
    <property type="term" value="F:[acyl-carrier-protein] S-acetyltransferase activity"/>
    <property type="evidence" value="ECO:0007669"/>
    <property type="project" value="UniProtKB-EC"/>
</dbReference>
<evidence type="ECO:0000256" key="5">
    <source>
        <dbReference type="ARBA" id="ARBA00022799"/>
    </source>
</evidence>
<comment type="catalytic activity">
    <reaction evidence="24">
        <text>(2E)-butenoyl-[ACP] + NADPH + H(+) = butanoyl-[ACP] + NADP(+)</text>
        <dbReference type="Rhea" id="RHEA:41812"/>
        <dbReference type="Rhea" id="RHEA-COMP:9627"/>
        <dbReference type="Rhea" id="RHEA-COMP:9628"/>
        <dbReference type="ChEBI" id="CHEBI:15378"/>
        <dbReference type="ChEBI" id="CHEBI:57783"/>
        <dbReference type="ChEBI" id="CHEBI:58349"/>
        <dbReference type="ChEBI" id="CHEBI:78453"/>
        <dbReference type="ChEBI" id="CHEBI:78454"/>
    </reaction>
    <physiologicalReaction direction="left-to-right" evidence="24">
        <dbReference type="Rhea" id="RHEA:41813"/>
    </physiologicalReaction>
</comment>
<feature type="region of interest" description="N-terminal hotdog fold" evidence="49">
    <location>
        <begin position="864"/>
        <end position="984"/>
    </location>
</feature>
<keyword evidence="3" id="KW-0597">Phosphoprotein</keyword>
<reference evidence="53" key="1">
    <citation type="submission" date="2022-01" db="EMBL/GenBank/DDBJ databases">
        <authorList>
            <person name="King R."/>
        </authorList>
    </citation>
    <scope>NUCLEOTIDE SEQUENCE</scope>
</reference>